<dbReference type="VEuPathDB" id="FungiDB:SDRG_03604"/>
<evidence type="ECO:0000256" key="1">
    <source>
        <dbReference type="SAM" id="MobiDB-lite"/>
    </source>
</evidence>
<feature type="signal peptide" evidence="2">
    <location>
        <begin position="1"/>
        <end position="23"/>
    </location>
</feature>
<evidence type="ECO:0000313" key="3">
    <source>
        <dbReference type="EMBL" id="EQC39402.1"/>
    </source>
</evidence>
<evidence type="ECO:0000313" key="4">
    <source>
        <dbReference type="Proteomes" id="UP000030762"/>
    </source>
</evidence>
<gene>
    <name evidence="3" type="ORF">SDRG_03604</name>
</gene>
<dbReference type="EMBL" id="JH767139">
    <property type="protein sequence ID" value="EQC39402.1"/>
    <property type="molecule type" value="Genomic_DNA"/>
</dbReference>
<organism evidence="3 4">
    <name type="scientific">Saprolegnia diclina (strain VS20)</name>
    <dbReference type="NCBI Taxonomy" id="1156394"/>
    <lineage>
        <taxon>Eukaryota</taxon>
        <taxon>Sar</taxon>
        <taxon>Stramenopiles</taxon>
        <taxon>Oomycota</taxon>
        <taxon>Saprolegniomycetes</taxon>
        <taxon>Saprolegniales</taxon>
        <taxon>Saprolegniaceae</taxon>
        <taxon>Saprolegnia</taxon>
    </lineage>
</organism>
<dbReference type="Proteomes" id="UP000030762">
    <property type="component" value="Unassembled WGS sequence"/>
</dbReference>
<sequence length="341" mass="32738">MKLSRVAVVGLLFVAARTVQVNAQESSDNNLSTGSEGAASTSYTPSTDDTKSSSTGPAPIVDVIQAAVEAGATPQQAAVIAVAADTGASFSAIIETAIATGVDPSIAAAVASAANSAAGSGADAVTSAPITDVIEAAQDAGASPAQAAAVADAASSGVTGSDLVAVALAAGVNPSDAVSVASAASSAAGAPAPIAEIIQAALDNGASLGQAAAIAVVVNSGGSPDDVQAAIIEAGAPASVASSIASAVASAIASASGSESGSLFVYDSPIEDLEEPMIAPMVGGWGSIDHLWWDNQDVVQSATDAGATESQIRSILYDVTNTSTNDEITSAVIAAVYVAPI</sequence>
<protein>
    <submittedName>
        <fullName evidence="3">Uncharacterized protein</fullName>
    </submittedName>
</protein>
<dbReference type="RefSeq" id="XP_008607463.1">
    <property type="nucleotide sequence ID" value="XM_008609241.1"/>
</dbReference>
<keyword evidence="4" id="KW-1185">Reference proteome</keyword>
<reference evidence="3 4" key="1">
    <citation type="submission" date="2012-04" db="EMBL/GenBank/DDBJ databases">
        <title>The Genome Sequence of Saprolegnia declina VS20.</title>
        <authorList>
            <consortium name="The Broad Institute Genome Sequencing Platform"/>
            <person name="Russ C."/>
            <person name="Nusbaum C."/>
            <person name="Tyler B."/>
            <person name="van West P."/>
            <person name="Dieguez-Uribeondo J."/>
            <person name="de Bruijn I."/>
            <person name="Tripathy S."/>
            <person name="Jiang R."/>
            <person name="Young S.K."/>
            <person name="Zeng Q."/>
            <person name="Gargeya S."/>
            <person name="Fitzgerald M."/>
            <person name="Haas B."/>
            <person name="Abouelleil A."/>
            <person name="Alvarado L."/>
            <person name="Arachchi H.M."/>
            <person name="Berlin A."/>
            <person name="Chapman S.B."/>
            <person name="Goldberg J."/>
            <person name="Griggs A."/>
            <person name="Gujja S."/>
            <person name="Hansen M."/>
            <person name="Howarth C."/>
            <person name="Imamovic A."/>
            <person name="Larimer J."/>
            <person name="McCowen C."/>
            <person name="Montmayeur A."/>
            <person name="Murphy C."/>
            <person name="Neiman D."/>
            <person name="Pearson M."/>
            <person name="Priest M."/>
            <person name="Roberts A."/>
            <person name="Saif S."/>
            <person name="Shea T."/>
            <person name="Sisk P."/>
            <person name="Sykes S."/>
            <person name="Wortman J."/>
            <person name="Nusbaum C."/>
            <person name="Birren B."/>
        </authorList>
    </citation>
    <scope>NUCLEOTIDE SEQUENCE [LARGE SCALE GENOMIC DNA]</scope>
    <source>
        <strain evidence="3 4">VS20</strain>
    </source>
</reference>
<feature type="compositionally biased region" description="Polar residues" evidence="1">
    <location>
        <begin position="24"/>
        <end position="39"/>
    </location>
</feature>
<feature type="chain" id="PRO_5004571514" evidence="2">
    <location>
        <begin position="24"/>
        <end position="341"/>
    </location>
</feature>
<feature type="compositionally biased region" description="Low complexity" evidence="1">
    <location>
        <begin position="40"/>
        <end position="55"/>
    </location>
</feature>
<proteinExistence type="predicted"/>
<feature type="region of interest" description="Disordered" evidence="1">
    <location>
        <begin position="24"/>
        <end position="57"/>
    </location>
</feature>
<dbReference type="OMA" id="EPMIAPM"/>
<dbReference type="AlphaFoldDB" id="T0S9J4"/>
<accession>T0S9J4</accession>
<dbReference type="InParanoid" id="T0S9J4"/>
<evidence type="ECO:0000256" key="2">
    <source>
        <dbReference type="SAM" id="SignalP"/>
    </source>
</evidence>
<name>T0S9J4_SAPDV</name>
<dbReference type="GeneID" id="19944331"/>
<keyword evidence="2" id="KW-0732">Signal</keyword>